<comment type="caution">
    <text evidence="1">The sequence shown here is derived from an EMBL/GenBank/DDBJ whole genome shotgun (WGS) entry which is preliminary data.</text>
</comment>
<accession>A0A816G6K7</accession>
<dbReference type="EMBL" id="CAJNOR010012810">
    <property type="protein sequence ID" value="CAF1669869.1"/>
    <property type="molecule type" value="Genomic_DNA"/>
</dbReference>
<feature type="non-terminal residue" evidence="1">
    <location>
        <position position="1"/>
    </location>
</feature>
<organism evidence="1 2">
    <name type="scientific">Adineta ricciae</name>
    <name type="common">Rotifer</name>
    <dbReference type="NCBI Taxonomy" id="249248"/>
    <lineage>
        <taxon>Eukaryota</taxon>
        <taxon>Metazoa</taxon>
        <taxon>Spiralia</taxon>
        <taxon>Gnathifera</taxon>
        <taxon>Rotifera</taxon>
        <taxon>Eurotatoria</taxon>
        <taxon>Bdelloidea</taxon>
        <taxon>Adinetida</taxon>
        <taxon>Adinetidae</taxon>
        <taxon>Adineta</taxon>
    </lineage>
</organism>
<dbReference type="Proteomes" id="UP000663828">
    <property type="component" value="Unassembled WGS sequence"/>
</dbReference>
<reference evidence="1" key="1">
    <citation type="submission" date="2021-02" db="EMBL/GenBank/DDBJ databases">
        <authorList>
            <person name="Nowell W R."/>
        </authorList>
    </citation>
    <scope>NUCLEOTIDE SEQUENCE</scope>
</reference>
<keyword evidence="2" id="KW-1185">Reference proteome</keyword>
<gene>
    <name evidence="1" type="ORF">XAT740_LOCUS58467</name>
</gene>
<sequence length="176" mass="19941">AGHYRYYNPLSIPRGQWTQIQTTNSLPLSVNRSLCFSMWYFTSRADFPFNIQVGQGDDGQLTRVLFSTSGQNVSTNDWTLINVTLPSEELKIFIRLNVTSQPLTFDDFSVEYCDGASPVPPKMFDLCDFESSCRDDFVSLTQYAYQWSILNASDAVKINRAAPAVDFTFGNFVKHS</sequence>
<proteinExistence type="predicted"/>
<name>A0A816G6K7_ADIRI</name>
<dbReference type="Gene3D" id="2.60.120.200">
    <property type="match status" value="1"/>
</dbReference>
<dbReference type="AlphaFoldDB" id="A0A816G6K7"/>
<protein>
    <recommendedName>
        <fullName evidence="3">MAM domain-containing protein</fullName>
    </recommendedName>
</protein>
<evidence type="ECO:0000313" key="2">
    <source>
        <dbReference type="Proteomes" id="UP000663828"/>
    </source>
</evidence>
<evidence type="ECO:0008006" key="3">
    <source>
        <dbReference type="Google" id="ProtNLM"/>
    </source>
</evidence>
<evidence type="ECO:0000313" key="1">
    <source>
        <dbReference type="EMBL" id="CAF1669869.1"/>
    </source>
</evidence>